<evidence type="ECO:0000256" key="7">
    <source>
        <dbReference type="ARBA" id="ARBA00023125"/>
    </source>
</evidence>
<evidence type="ECO:0000313" key="13">
    <source>
        <dbReference type="Proteomes" id="UP000017836"/>
    </source>
</evidence>
<evidence type="ECO:0000256" key="1">
    <source>
        <dbReference type="ARBA" id="ARBA00004604"/>
    </source>
</evidence>
<sequence>MRAVGAEWIEKAAATVAQNIGLHLPAVNFYSISYRYLKNLSLPVDGILPYACRIYEWLMPPDLLLSSNDCRLPTRVYVLAILVIAIRLLYNINGLGHWEKSLPGFHSNYSLDEQDDKREMENDFPHTENGQFDGSATGKTANLTSTPPYQSSELDASELLQHLETTYDKIILGRGYSKDMETYLKYCKDVVFAGLAPSDTEKQIISYFWKIYEEQDQGATTPPEHTESSLRYQSSRHRESAEVEGQTKHDCEIEATGAIGKLILDMEANGFWYLRPRLHPRTKAYLIYRRKVVDRKYEYLVHADYYILLRAFARLGQVNPRTLHLALLRLEKRLYWIEDRIDKNLHALSNIHS</sequence>
<proteinExistence type="inferred from homology"/>
<keyword evidence="4" id="KW-0863">Zinc-finger</keyword>
<evidence type="ECO:0000256" key="2">
    <source>
        <dbReference type="ARBA" id="ARBA00006899"/>
    </source>
</evidence>
<organism evidence="12 13">
    <name type="scientific">Amborella trichopoda</name>
    <dbReference type="NCBI Taxonomy" id="13333"/>
    <lineage>
        <taxon>Eukaryota</taxon>
        <taxon>Viridiplantae</taxon>
        <taxon>Streptophyta</taxon>
        <taxon>Embryophyta</taxon>
        <taxon>Tracheophyta</taxon>
        <taxon>Spermatophyta</taxon>
        <taxon>Magnoliopsida</taxon>
        <taxon>Amborellales</taxon>
        <taxon>Amborellaceae</taxon>
        <taxon>Amborella</taxon>
    </lineage>
</organism>
<feature type="domain" description="Rrn7/TAF1B C-terminal cyclin" evidence="11">
    <location>
        <begin position="13"/>
        <end position="99"/>
    </location>
</feature>
<evidence type="ECO:0000313" key="12">
    <source>
        <dbReference type="EMBL" id="ERN14742.1"/>
    </source>
</evidence>
<keyword evidence="3" id="KW-0479">Metal-binding</keyword>
<dbReference type="GO" id="GO:0008270">
    <property type="term" value="F:zinc ion binding"/>
    <property type="evidence" value="ECO:0007669"/>
    <property type="project" value="UniProtKB-KW"/>
</dbReference>
<dbReference type="InterPro" id="IPR033599">
    <property type="entry name" value="TAF1B/Rrn7"/>
</dbReference>
<keyword evidence="7" id="KW-0238">DNA-binding</keyword>
<evidence type="ECO:0000256" key="5">
    <source>
        <dbReference type="ARBA" id="ARBA00022833"/>
    </source>
</evidence>
<keyword evidence="9" id="KW-0539">Nucleus</keyword>
<keyword evidence="8" id="KW-0804">Transcription</keyword>
<comment type="subcellular location">
    <subcellularLocation>
        <location evidence="1">Nucleus</location>
        <location evidence="1">Nucleolus</location>
    </subcellularLocation>
</comment>
<keyword evidence="6" id="KW-0805">Transcription regulation</keyword>
<feature type="region of interest" description="Disordered" evidence="10">
    <location>
        <begin position="117"/>
        <end position="151"/>
    </location>
</feature>
<dbReference type="PANTHER" id="PTHR31576:SF2">
    <property type="entry name" value="TATA BOX-BINDING PROTEIN-ASSOCIATED FACTOR RNA POLYMERASE I SUBUNIT B"/>
    <property type="match status" value="1"/>
</dbReference>
<dbReference type="PANTHER" id="PTHR31576">
    <property type="entry name" value="TATA BOX-BINDING PROTEIN-ASSOCIATED FACTOR RNA POLYMERASE I SUBUNIT B"/>
    <property type="match status" value="1"/>
</dbReference>
<name>U5D027_AMBTC</name>
<feature type="compositionally biased region" description="Basic and acidic residues" evidence="10">
    <location>
        <begin position="117"/>
        <end position="126"/>
    </location>
</feature>
<comment type="similarity">
    <text evidence="2">Belongs to the RRN7/TAF1B family.</text>
</comment>
<dbReference type="STRING" id="13333.U5D027"/>
<protein>
    <recommendedName>
        <fullName evidence="11">Rrn7/TAF1B C-terminal cyclin domain-containing protein</fullName>
    </recommendedName>
</protein>
<feature type="compositionally biased region" description="Basic and acidic residues" evidence="10">
    <location>
        <begin position="236"/>
        <end position="247"/>
    </location>
</feature>
<feature type="compositionally biased region" description="Polar residues" evidence="10">
    <location>
        <begin position="128"/>
        <end position="151"/>
    </location>
</feature>
<dbReference type="eggNOG" id="KOG1988">
    <property type="taxonomic scope" value="Eukaryota"/>
</dbReference>
<dbReference type="GO" id="GO:0070860">
    <property type="term" value="C:RNA polymerase I core factor complex"/>
    <property type="evidence" value="ECO:0007669"/>
    <property type="project" value="InterPro"/>
</dbReference>
<evidence type="ECO:0000256" key="10">
    <source>
        <dbReference type="SAM" id="MobiDB-lite"/>
    </source>
</evidence>
<dbReference type="EMBL" id="KI392532">
    <property type="protein sequence ID" value="ERN14742.1"/>
    <property type="molecule type" value="Genomic_DNA"/>
</dbReference>
<feature type="region of interest" description="Disordered" evidence="10">
    <location>
        <begin position="218"/>
        <end position="247"/>
    </location>
</feature>
<dbReference type="HOGENOM" id="CLU_011285_2_0_1"/>
<dbReference type="Proteomes" id="UP000017836">
    <property type="component" value="Unassembled WGS sequence"/>
</dbReference>
<evidence type="ECO:0000256" key="9">
    <source>
        <dbReference type="ARBA" id="ARBA00023242"/>
    </source>
</evidence>
<keyword evidence="5" id="KW-0862">Zinc</keyword>
<evidence type="ECO:0000256" key="6">
    <source>
        <dbReference type="ARBA" id="ARBA00023015"/>
    </source>
</evidence>
<accession>U5D027</accession>
<evidence type="ECO:0000256" key="8">
    <source>
        <dbReference type="ARBA" id="ARBA00023163"/>
    </source>
</evidence>
<keyword evidence="13" id="KW-1185">Reference proteome</keyword>
<evidence type="ECO:0000256" key="4">
    <source>
        <dbReference type="ARBA" id="ARBA00022771"/>
    </source>
</evidence>
<dbReference type="Gramene" id="ERN14742">
    <property type="protein sequence ID" value="ERN14742"/>
    <property type="gene ID" value="AMTR_s00038p00236980"/>
</dbReference>
<dbReference type="InterPro" id="IPR048538">
    <property type="entry name" value="Rrn7_cyclin_C"/>
</dbReference>
<dbReference type="OMA" id="EASDEYC"/>
<dbReference type="Pfam" id="PF20645">
    <property type="entry name" value="Rrn7_cyclin_C"/>
    <property type="match status" value="1"/>
</dbReference>
<gene>
    <name evidence="12" type="ORF">AMTR_s00038p00236980</name>
</gene>
<reference evidence="13" key="1">
    <citation type="journal article" date="2013" name="Science">
        <title>The Amborella genome and the evolution of flowering plants.</title>
        <authorList>
            <consortium name="Amborella Genome Project"/>
        </authorList>
    </citation>
    <scope>NUCLEOTIDE SEQUENCE [LARGE SCALE GENOMIC DNA]</scope>
</reference>
<evidence type="ECO:0000256" key="3">
    <source>
        <dbReference type="ARBA" id="ARBA00022723"/>
    </source>
</evidence>
<dbReference type="AlphaFoldDB" id="U5D027"/>
<evidence type="ECO:0000259" key="11">
    <source>
        <dbReference type="Pfam" id="PF20645"/>
    </source>
</evidence>
<dbReference type="GO" id="GO:0001164">
    <property type="term" value="F:RNA polymerase I core promoter sequence-specific DNA binding"/>
    <property type="evidence" value="ECO:0007669"/>
    <property type="project" value="InterPro"/>
</dbReference>